<evidence type="ECO:0000313" key="3">
    <source>
        <dbReference type="Proteomes" id="UP001515480"/>
    </source>
</evidence>
<comment type="caution">
    <text evidence="2">The sequence shown here is derived from an EMBL/GenBank/DDBJ whole genome shotgun (WGS) entry which is preliminary data.</text>
</comment>
<proteinExistence type="predicted"/>
<evidence type="ECO:0000256" key="1">
    <source>
        <dbReference type="SAM" id="MobiDB-lite"/>
    </source>
</evidence>
<evidence type="ECO:0000313" key="2">
    <source>
        <dbReference type="EMBL" id="KAL1511962.1"/>
    </source>
</evidence>
<feature type="compositionally biased region" description="Basic and acidic residues" evidence="1">
    <location>
        <begin position="46"/>
        <end position="70"/>
    </location>
</feature>
<feature type="compositionally biased region" description="Basic and acidic residues" evidence="1">
    <location>
        <begin position="25"/>
        <end position="38"/>
    </location>
</feature>
<protein>
    <recommendedName>
        <fullName evidence="4">Der GTPase-activating protein YihI</fullName>
    </recommendedName>
</protein>
<dbReference type="Proteomes" id="UP001515480">
    <property type="component" value="Unassembled WGS sequence"/>
</dbReference>
<organism evidence="2 3">
    <name type="scientific">Prymnesium parvum</name>
    <name type="common">Toxic golden alga</name>
    <dbReference type="NCBI Taxonomy" id="97485"/>
    <lineage>
        <taxon>Eukaryota</taxon>
        <taxon>Haptista</taxon>
        <taxon>Haptophyta</taxon>
        <taxon>Prymnesiophyceae</taxon>
        <taxon>Prymnesiales</taxon>
        <taxon>Prymnesiaceae</taxon>
        <taxon>Prymnesium</taxon>
    </lineage>
</organism>
<name>A0AB34J3Q0_PRYPA</name>
<dbReference type="EMBL" id="JBGBPQ010000013">
    <property type="protein sequence ID" value="KAL1511962.1"/>
    <property type="molecule type" value="Genomic_DNA"/>
</dbReference>
<sequence>MGSKGFRSGNGPKSWSAAKKRQKRPQSEEAKLSQEQRVGKAFIRKRRDEAGGRDRVEGMRQQPMKREATRKLEGKDKRLRALNKLLREIEALQAKAKEGLPLDEQQCAKLERLDDILEEMESLIS</sequence>
<dbReference type="AlphaFoldDB" id="A0AB34J3Q0"/>
<accession>A0AB34J3Q0</accession>
<evidence type="ECO:0008006" key="4">
    <source>
        <dbReference type="Google" id="ProtNLM"/>
    </source>
</evidence>
<feature type="region of interest" description="Disordered" evidence="1">
    <location>
        <begin position="1"/>
        <end position="70"/>
    </location>
</feature>
<gene>
    <name evidence="2" type="ORF">AB1Y20_005242</name>
</gene>
<keyword evidence="3" id="KW-1185">Reference proteome</keyword>
<reference evidence="2 3" key="1">
    <citation type="journal article" date="2024" name="Science">
        <title>Giant polyketide synthase enzymes in the biosynthesis of giant marine polyether toxins.</title>
        <authorList>
            <person name="Fallon T.R."/>
            <person name="Shende V.V."/>
            <person name="Wierzbicki I.H."/>
            <person name="Pendleton A.L."/>
            <person name="Watervoot N.F."/>
            <person name="Auber R.P."/>
            <person name="Gonzalez D.J."/>
            <person name="Wisecaver J.H."/>
            <person name="Moore B.S."/>
        </authorList>
    </citation>
    <scope>NUCLEOTIDE SEQUENCE [LARGE SCALE GENOMIC DNA]</scope>
    <source>
        <strain evidence="2 3">12B1</strain>
    </source>
</reference>